<name>A0AA41FJH5_9FIRM</name>
<keyword evidence="1" id="KW-0472">Membrane</keyword>
<accession>A0AA41FJH5</accession>
<dbReference type="AlphaFoldDB" id="A0AA41FJH5"/>
<feature type="transmembrane region" description="Helical" evidence="1">
    <location>
        <begin position="280"/>
        <end position="304"/>
    </location>
</feature>
<comment type="caution">
    <text evidence="3">The sequence shown here is derived from an EMBL/GenBank/DDBJ whole genome shotgun (WGS) entry which is preliminary data.</text>
</comment>
<evidence type="ECO:0000313" key="4">
    <source>
        <dbReference type="Proteomes" id="UP000708338"/>
    </source>
</evidence>
<feature type="transmembrane region" description="Helical" evidence="1">
    <location>
        <begin position="407"/>
        <end position="431"/>
    </location>
</feature>
<dbReference type="Pfam" id="PF20155">
    <property type="entry name" value="TMP_3"/>
    <property type="match status" value="1"/>
</dbReference>
<feature type="transmembrane region" description="Helical" evidence="1">
    <location>
        <begin position="376"/>
        <end position="400"/>
    </location>
</feature>
<protein>
    <submittedName>
        <fullName evidence="3">Tape measure protein</fullName>
    </submittedName>
</protein>
<evidence type="ECO:0000313" key="3">
    <source>
        <dbReference type="EMBL" id="MBT9812048.1"/>
    </source>
</evidence>
<keyword evidence="1" id="KW-1133">Transmembrane helix</keyword>
<dbReference type="EMBL" id="WQPS01000043">
    <property type="protein sequence ID" value="MBT9812048.1"/>
    <property type="molecule type" value="Genomic_DNA"/>
</dbReference>
<sequence>MATLKAMFKLFDGYSATVNKIVTGTDKASAAVGKASKGTDVYNRSLKNTGAAASMASSGLTKLIGTVVSLAAAKKGMDLTDTYTNTSARLSMITGSLEEQKALQTAVFAAADRSRGSYVEMANATAKMKMLAGESFGSNEEALGFTELLQKSLKVSGASQGEQDSAFLQLTQAMASGKLQGDEFRSIMENAPMVANAISQYLEVTKGELKELSSDGAITADIIKGAMFNAAGDINRKFAQMPMTFADVWQKIKNTGMQAFGDVFEKANAMLNSDMGQAAIMNLTGLIYMAAEGFSMLLNGIGWAADHLDVLAPIVLGLAGAWLVYNATAGIAWLTTLKNVAAMALKAAADWAEYAAIFMLIWAQEGFNAALTACPITWIIGAVILLIAAFYAGVAAINLFAGTSVSATGLIGGAFGFLAANLFNTFVFPIWNAFAMLGNFIGNVFSNPVAAVQILFLDMAKTCIDYVINMAKVIENVINKIPGVTVDITSGLEGFRSSLEDTIGSIKDESGWEEFIKQPELMDVSAMAAAGYNKGAALGEMGSSFLSGFVPDLGGTDMDFSQFATDGSPATVKGKGKNGAVKVENEEDIEWMRKLAERDYVARIAQNTLAPNIKVEFSGPITKEADTDGVVDHMVERLKETIATAPEGVPA</sequence>
<keyword evidence="1" id="KW-0812">Transmembrane</keyword>
<dbReference type="InterPro" id="IPR013491">
    <property type="entry name" value="Tape_meas_N"/>
</dbReference>
<organism evidence="3 4">
    <name type="scientific">Enterocloster citroniae</name>
    <dbReference type="NCBI Taxonomy" id="358743"/>
    <lineage>
        <taxon>Bacteria</taxon>
        <taxon>Bacillati</taxon>
        <taxon>Bacillota</taxon>
        <taxon>Clostridia</taxon>
        <taxon>Lachnospirales</taxon>
        <taxon>Lachnospiraceae</taxon>
        <taxon>Enterocloster</taxon>
    </lineage>
</organism>
<dbReference type="Proteomes" id="UP000708338">
    <property type="component" value="Unassembled WGS sequence"/>
</dbReference>
<proteinExistence type="predicted"/>
<feature type="transmembrane region" description="Helical" evidence="1">
    <location>
        <begin position="347"/>
        <end position="364"/>
    </location>
</feature>
<dbReference type="NCBIfam" id="TIGR02675">
    <property type="entry name" value="tape_meas_nterm"/>
    <property type="match status" value="1"/>
</dbReference>
<dbReference type="RefSeq" id="WP_117450494.1">
    <property type="nucleotide sequence ID" value="NZ_CABJDD010000002.1"/>
</dbReference>
<feature type="transmembrane region" description="Helical" evidence="1">
    <location>
        <begin position="310"/>
        <end position="335"/>
    </location>
</feature>
<evidence type="ECO:0000256" key="1">
    <source>
        <dbReference type="SAM" id="Phobius"/>
    </source>
</evidence>
<reference evidence="3" key="1">
    <citation type="journal article" date="2021" name="Gut Microbes">
        <title>A synthetic consortium of 100 gut commensals modulates the composition and function in a colon model of the microbiome of elderly subjects.</title>
        <authorList>
            <person name="Perez M."/>
            <person name="Ntemiri A."/>
            <person name="Tan H."/>
            <person name="Harris H.M.B."/>
            <person name="Roager H.M."/>
            <person name="Ribiere C."/>
            <person name="O'Toole P.W."/>
        </authorList>
    </citation>
    <scope>NUCLEOTIDE SEQUENCE</scope>
    <source>
        <strain evidence="3">MCC335</strain>
    </source>
</reference>
<feature type="domain" description="Tape measure protein N-terminal" evidence="2">
    <location>
        <begin position="75"/>
        <end position="263"/>
    </location>
</feature>
<gene>
    <name evidence="3" type="ORF">GPL26_20725</name>
</gene>
<evidence type="ECO:0000259" key="2">
    <source>
        <dbReference type="Pfam" id="PF20155"/>
    </source>
</evidence>